<protein>
    <submittedName>
        <fullName evidence="1">Uncharacterized protein</fullName>
    </submittedName>
</protein>
<dbReference type="AlphaFoldDB" id="B9RNZ7"/>
<gene>
    <name evidence="1" type="ORF">RCOM_0922710</name>
</gene>
<organism evidence="1 2">
    <name type="scientific">Ricinus communis</name>
    <name type="common">Castor bean</name>
    <dbReference type="NCBI Taxonomy" id="3988"/>
    <lineage>
        <taxon>Eukaryota</taxon>
        <taxon>Viridiplantae</taxon>
        <taxon>Streptophyta</taxon>
        <taxon>Embryophyta</taxon>
        <taxon>Tracheophyta</taxon>
        <taxon>Spermatophyta</taxon>
        <taxon>Magnoliopsida</taxon>
        <taxon>eudicotyledons</taxon>
        <taxon>Gunneridae</taxon>
        <taxon>Pentapetalae</taxon>
        <taxon>rosids</taxon>
        <taxon>fabids</taxon>
        <taxon>Malpighiales</taxon>
        <taxon>Euphorbiaceae</taxon>
        <taxon>Acalyphoideae</taxon>
        <taxon>Acalypheae</taxon>
        <taxon>Ricinus</taxon>
    </lineage>
</organism>
<dbReference type="Proteomes" id="UP000008311">
    <property type="component" value="Unassembled WGS sequence"/>
</dbReference>
<evidence type="ECO:0000313" key="2">
    <source>
        <dbReference type="Proteomes" id="UP000008311"/>
    </source>
</evidence>
<reference evidence="2" key="1">
    <citation type="journal article" date="2010" name="Nat. Biotechnol.">
        <title>Draft genome sequence of the oilseed species Ricinus communis.</title>
        <authorList>
            <person name="Chan A.P."/>
            <person name="Crabtree J."/>
            <person name="Zhao Q."/>
            <person name="Lorenzi H."/>
            <person name="Orvis J."/>
            <person name="Puiu D."/>
            <person name="Melake-Berhan A."/>
            <person name="Jones K.M."/>
            <person name="Redman J."/>
            <person name="Chen G."/>
            <person name="Cahoon E.B."/>
            <person name="Gedil M."/>
            <person name="Stanke M."/>
            <person name="Haas B.J."/>
            <person name="Wortman J.R."/>
            <person name="Fraser-Liggett C.M."/>
            <person name="Ravel J."/>
            <person name="Rabinowicz P.D."/>
        </authorList>
    </citation>
    <scope>NUCLEOTIDE SEQUENCE [LARGE SCALE GENOMIC DNA]</scope>
    <source>
        <strain evidence="2">cv. Hale</strain>
    </source>
</reference>
<keyword evidence="2" id="KW-1185">Reference proteome</keyword>
<sequence>MANQEEKPVVSRETSSSSLLAEIHYVDDQDHEEPAMTSLVCCSCFNGSVIWKRNDKGSKRLLLPKQEDTKSCCFRGRAKKLKEISEVLAGPKWKNFIRRFGGHGWINNKKRRMRCQYDPQSYALNFDDGIDREADDTYPDFLARCANAAAAPVGMPKR</sequence>
<dbReference type="PANTHER" id="PTHR47076">
    <property type="entry name" value="NHL DOMAIN PROTEIN"/>
    <property type="match status" value="1"/>
</dbReference>
<dbReference type="OrthoDB" id="1934748at2759"/>
<name>B9RNZ7_RICCO</name>
<evidence type="ECO:0000313" key="1">
    <source>
        <dbReference type="EMBL" id="EEF46915.1"/>
    </source>
</evidence>
<proteinExistence type="predicted"/>
<accession>B9RNZ7</accession>
<dbReference type="PANTHER" id="PTHR47076:SF12">
    <property type="entry name" value="NHL DOMAIN-CONTAINING PROTEIN"/>
    <property type="match status" value="1"/>
</dbReference>
<dbReference type="EMBL" id="EQ973791">
    <property type="protein sequence ID" value="EEF46915.1"/>
    <property type="molecule type" value="Genomic_DNA"/>
</dbReference>
<dbReference type="STRING" id="3988.B9RNZ7"/>
<dbReference type="OMA" id="IHAKETW"/>
<dbReference type="KEGG" id="rcu:8274224"/>
<dbReference type="InParanoid" id="B9RNZ7"/>